<proteinExistence type="inferred from homology"/>
<organism evidence="12 13">
    <name type="scientific">Thalassospira lohafexi</name>
    <dbReference type="NCBI Taxonomy" id="744227"/>
    <lineage>
        <taxon>Bacteria</taxon>
        <taxon>Pseudomonadati</taxon>
        <taxon>Pseudomonadota</taxon>
        <taxon>Alphaproteobacteria</taxon>
        <taxon>Rhodospirillales</taxon>
        <taxon>Thalassospiraceae</taxon>
        <taxon>Thalassospira</taxon>
    </lineage>
</organism>
<dbReference type="InterPro" id="IPR050092">
    <property type="entry name" value="RNase_H"/>
</dbReference>
<dbReference type="InterPro" id="IPR036397">
    <property type="entry name" value="RNaseH_sf"/>
</dbReference>
<keyword evidence="7 10" id="KW-0255">Endonuclease</keyword>
<dbReference type="Proteomes" id="UP000233332">
    <property type="component" value="Unassembled WGS sequence"/>
</dbReference>
<dbReference type="InterPro" id="IPR002156">
    <property type="entry name" value="RNaseH_domain"/>
</dbReference>
<evidence type="ECO:0000256" key="4">
    <source>
        <dbReference type="ARBA" id="ARBA00012180"/>
    </source>
</evidence>
<evidence type="ECO:0000256" key="6">
    <source>
        <dbReference type="ARBA" id="ARBA00022723"/>
    </source>
</evidence>
<comment type="function">
    <text evidence="10">Endonuclease that specifically degrades the RNA of RNA-DNA hybrids.</text>
</comment>
<dbReference type="CDD" id="cd09278">
    <property type="entry name" value="RNase_HI_prokaryote_like"/>
    <property type="match status" value="1"/>
</dbReference>
<evidence type="ECO:0000256" key="1">
    <source>
        <dbReference type="ARBA" id="ARBA00000077"/>
    </source>
</evidence>
<evidence type="ECO:0000313" key="13">
    <source>
        <dbReference type="Proteomes" id="UP000233332"/>
    </source>
</evidence>
<dbReference type="SUPFAM" id="SSF53098">
    <property type="entry name" value="Ribonuclease H-like"/>
    <property type="match status" value="1"/>
</dbReference>
<dbReference type="EC" id="3.1.26.4" evidence="4 10"/>
<comment type="caution">
    <text evidence="10">Lacks conserved residue(s) required for the propagation of feature annotation.</text>
</comment>
<feature type="binding site" evidence="10">
    <location>
        <position position="70"/>
    </location>
    <ligand>
        <name>Mg(2+)</name>
        <dbReference type="ChEBI" id="CHEBI:18420"/>
        <label>1</label>
    </ligand>
</feature>
<dbReference type="GO" id="GO:0000287">
    <property type="term" value="F:magnesium ion binding"/>
    <property type="evidence" value="ECO:0007669"/>
    <property type="project" value="UniProtKB-UniRule"/>
</dbReference>
<comment type="cofactor">
    <cofactor evidence="10">
        <name>Mg(2+)</name>
        <dbReference type="ChEBI" id="CHEBI:18420"/>
    </cofactor>
    <text evidence="10">Binds 1 Mg(2+) ion per subunit. May bind a second metal ion at a regulatory site, or after substrate binding.</text>
</comment>
<protein>
    <recommendedName>
        <fullName evidence="4 10">Ribonuclease H</fullName>
        <shortName evidence="10">RNase H</shortName>
        <ecNumber evidence="4 10">3.1.26.4</ecNumber>
    </recommendedName>
</protein>
<dbReference type="PANTHER" id="PTHR10642">
    <property type="entry name" value="RIBONUCLEASE H1"/>
    <property type="match status" value="1"/>
</dbReference>
<dbReference type="GO" id="GO:0005737">
    <property type="term" value="C:cytoplasm"/>
    <property type="evidence" value="ECO:0007669"/>
    <property type="project" value="UniProtKB-SubCell"/>
</dbReference>
<dbReference type="GO" id="GO:0003676">
    <property type="term" value="F:nucleic acid binding"/>
    <property type="evidence" value="ECO:0007669"/>
    <property type="project" value="InterPro"/>
</dbReference>
<feature type="domain" description="RNase H type-1" evidence="11">
    <location>
        <begin position="1"/>
        <end position="144"/>
    </location>
</feature>
<keyword evidence="9 10" id="KW-0460">Magnesium</keyword>
<evidence type="ECO:0000256" key="7">
    <source>
        <dbReference type="ARBA" id="ARBA00022759"/>
    </source>
</evidence>
<evidence type="ECO:0000256" key="2">
    <source>
        <dbReference type="ARBA" id="ARBA00005300"/>
    </source>
</evidence>
<evidence type="ECO:0000256" key="5">
    <source>
        <dbReference type="ARBA" id="ARBA00022722"/>
    </source>
</evidence>
<comment type="subcellular location">
    <subcellularLocation>
        <location evidence="10">Cytoplasm</location>
    </subcellularLocation>
</comment>
<name>A0A2N3LAW1_9PROT</name>
<evidence type="ECO:0000256" key="3">
    <source>
        <dbReference type="ARBA" id="ARBA00011245"/>
    </source>
</evidence>
<comment type="similarity">
    <text evidence="2 10">Belongs to the RNase H family.</text>
</comment>
<dbReference type="Pfam" id="PF00075">
    <property type="entry name" value="RNase_H"/>
    <property type="match status" value="1"/>
</dbReference>
<dbReference type="RefSeq" id="WP_101299028.1">
    <property type="nucleotide sequence ID" value="NZ_NXGX01000001.1"/>
</dbReference>
<evidence type="ECO:0000256" key="8">
    <source>
        <dbReference type="ARBA" id="ARBA00022801"/>
    </source>
</evidence>
<dbReference type="HAMAP" id="MF_00042">
    <property type="entry name" value="RNase_H"/>
    <property type="match status" value="1"/>
</dbReference>
<keyword evidence="8 10" id="KW-0378">Hydrolase</keyword>
<feature type="binding site" evidence="10">
    <location>
        <position position="48"/>
    </location>
    <ligand>
        <name>Mg(2+)</name>
        <dbReference type="ChEBI" id="CHEBI:18420"/>
        <label>1</label>
    </ligand>
</feature>
<evidence type="ECO:0000259" key="11">
    <source>
        <dbReference type="PROSITE" id="PS50879"/>
    </source>
</evidence>
<dbReference type="InterPro" id="IPR022892">
    <property type="entry name" value="RNaseHI"/>
</dbReference>
<keyword evidence="10" id="KW-0963">Cytoplasm</keyword>
<feature type="binding site" evidence="10">
    <location>
        <position position="136"/>
    </location>
    <ligand>
        <name>Mg(2+)</name>
        <dbReference type="ChEBI" id="CHEBI:18420"/>
        <label>2</label>
    </ligand>
</feature>
<reference evidence="12 13" key="1">
    <citation type="submission" date="2017-09" db="EMBL/GenBank/DDBJ databases">
        <title>Biodiversity and function of Thalassospira species in the particle-attached aromatic-hydrocarbon-degrading consortia from the surface seawater of the China South Sea.</title>
        <authorList>
            <person name="Dong C."/>
            <person name="Lai Q."/>
            <person name="Shao Z."/>
        </authorList>
    </citation>
    <scope>NUCLEOTIDE SEQUENCE [LARGE SCALE GENOMIC DNA]</scope>
    <source>
        <strain evidence="12 13">139Z-12</strain>
    </source>
</reference>
<dbReference type="PANTHER" id="PTHR10642:SF26">
    <property type="entry name" value="RIBONUCLEASE H1"/>
    <property type="match status" value="1"/>
</dbReference>
<dbReference type="EMBL" id="NXGX01000001">
    <property type="protein sequence ID" value="PKR59932.1"/>
    <property type="molecule type" value="Genomic_DNA"/>
</dbReference>
<gene>
    <name evidence="10" type="primary">rnhA</name>
    <name evidence="12" type="ORF">COO92_00725</name>
</gene>
<dbReference type="Gene3D" id="3.30.420.10">
    <property type="entry name" value="Ribonuclease H-like superfamily/Ribonuclease H"/>
    <property type="match status" value="1"/>
</dbReference>
<keyword evidence="6 10" id="KW-0479">Metal-binding</keyword>
<accession>A0A2N3LAW1</accession>
<dbReference type="PROSITE" id="PS50879">
    <property type="entry name" value="RNASE_H_1"/>
    <property type="match status" value="1"/>
</dbReference>
<keyword evidence="13" id="KW-1185">Reference proteome</keyword>
<sequence length="148" mass="16668">MTTKVELFTSGACPQNPGPGGWAHLLRKPGKERLRGGKAKHTTNNQMELVAVIKGLELLKSPRIVHIITDSRYIIDGMTCWIAKWKAQNWSLNKSGSKQVKNAELWQKLDALCKIHQITWEWVKGQSGHPDNERVDQEANRYAKAANA</sequence>
<evidence type="ECO:0000313" key="12">
    <source>
        <dbReference type="EMBL" id="PKR59932.1"/>
    </source>
</evidence>
<dbReference type="InterPro" id="IPR012337">
    <property type="entry name" value="RNaseH-like_sf"/>
</dbReference>
<comment type="catalytic activity">
    <reaction evidence="1 10">
        <text>Endonucleolytic cleavage to 5'-phosphomonoester.</text>
        <dbReference type="EC" id="3.1.26.4"/>
    </reaction>
</comment>
<dbReference type="AlphaFoldDB" id="A0A2N3LAW1"/>
<evidence type="ECO:0000256" key="9">
    <source>
        <dbReference type="ARBA" id="ARBA00022842"/>
    </source>
</evidence>
<comment type="caution">
    <text evidence="12">The sequence shown here is derived from an EMBL/GenBank/DDBJ whole genome shotgun (WGS) entry which is preliminary data.</text>
</comment>
<keyword evidence="5 10" id="KW-0540">Nuclease</keyword>
<comment type="subunit">
    <text evidence="3 10">Monomer.</text>
</comment>
<dbReference type="NCBIfam" id="NF001236">
    <property type="entry name" value="PRK00203.1"/>
    <property type="match status" value="1"/>
</dbReference>
<dbReference type="GO" id="GO:0043137">
    <property type="term" value="P:DNA replication, removal of RNA primer"/>
    <property type="evidence" value="ECO:0007669"/>
    <property type="project" value="TreeGrafter"/>
</dbReference>
<evidence type="ECO:0000256" key="10">
    <source>
        <dbReference type="HAMAP-Rule" id="MF_00042"/>
    </source>
</evidence>
<dbReference type="GO" id="GO:0004523">
    <property type="term" value="F:RNA-DNA hybrid ribonuclease activity"/>
    <property type="evidence" value="ECO:0007669"/>
    <property type="project" value="UniProtKB-UniRule"/>
</dbReference>